<organism evidence="7">
    <name type="scientific">bioreactor metagenome</name>
    <dbReference type="NCBI Taxonomy" id="1076179"/>
    <lineage>
        <taxon>unclassified sequences</taxon>
        <taxon>metagenomes</taxon>
        <taxon>ecological metagenomes</taxon>
    </lineage>
</organism>
<keyword evidence="3" id="KW-0731">Sigma factor</keyword>
<comment type="similarity">
    <text evidence="1">Belongs to the sigma-70 factor family. ECF subfamily.</text>
</comment>
<evidence type="ECO:0000259" key="5">
    <source>
        <dbReference type="Pfam" id="PF04542"/>
    </source>
</evidence>
<name>A0A644YRA2_9ZZZZ</name>
<dbReference type="InterPro" id="IPR007627">
    <property type="entry name" value="RNA_pol_sigma70_r2"/>
</dbReference>
<dbReference type="AlphaFoldDB" id="A0A644YRA2"/>
<feature type="domain" description="RNA polymerase sigma factor 70 region 4 type 2" evidence="6">
    <location>
        <begin position="110"/>
        <end position="159"/>
    </location>
</feature>
<dbReference type="PANTHER" id="PTHR43133">
    <property type="entry name" value="RNA POLYMERASE ECF-TYPE SIGMA FACTO"/>
    <property type="match status" value="1"/>
</dbReference>
<dbReference type="InterPro" id="IPR036388">
    <property type="entry name" value="WH-like_DNA-bd_sf"/>
</dbReference>
<dbReference type="InterPro" id="IPR013325">
    <property type="entry name" value="RNA_pol_sigma_r2"/>
</dbReference>
<dbReference type="GO" id="GO:0006352">
    <property type="term" value="P:DNA-templated transcription initiation"/>
    <property type="evidence" value="ECO:0007669"/>
    <property type="project" value="InterPro"/>
</dbReference>
<evidence type="ECO:0000313" key="7">
    <source>
        <dbReference type="EMBL" id="MPM31046.1"/>
    </source>
</evidence>
<dbReference type="CDD" id="cd06171">
    <property type="entry name" value="Sigma70_r4"/>
    <property type="match status" value="1"/>
</dbReference>
<dbReference type="EMBL" id="VSSQ01005963">
    <property type="protein sequence ID" value="MPM31046.1"/>
    <property type="molecule type" value="Genomic_DNA"/>
</dbReference>
<evidence type="ECO:0000256" key="4">
    <source>
        <dbReference type="ARBA" id="ARBA00023163"/>
    </source>
</evidence>
<protein>
    <submittedName>
        <fullName evidence="7">ECF RNA polymerase sigma factor SigM</fullName>
    </submittedName>
</protein>
<dbReference type="SUPFAM" id="SSF88946">
    <property type="entry name" value="Sigma2 domain of RNA polymerase sigma factors"/>
    <property type="match status" value="1"/>
</dbReference>
<evidence type="ECO:0000259" key="6">
    <source>
        <dbReference type="Pfam" id="PF08281"/>
    </source>
</evidence>
<dbReference type="SUPFAM" id="SSF88659">
    <property type="entry name" value="Sigma3 and sigma4 domains of RNA polymerase sigma factors"/>
    <property type="match status" value="1"/>
</dbReference>
<keyword evidence="4" id="KW-0804">Transcription</keyword>
<dbReference type="Pfam" id="PF08281">
    <property type="entry name" value="Sigma70_r4_2"/>
    <property type="match status" value="1"/>
</dbReference>
<feature type="domain" description="RNA polymerase sigma-70 region 2" evidence="5">
    <location>
        <begin position="19"/>
        <end position="84"/>
    </location>
</feature>
<dbReference type="InterPro" id="IPR039425">
    <property type="entry name" value="RNA_pol_sigma-70-like"/>
</dbReference>
<proteinExistence type="inferred from homology"/>
<dbReference type="Gene3D" id="1.10.10.10">
    <property type="entry name" value="Winged helix-like DNA-binding domain superfamily/Winged helix DNA-binding domain"/>
    <property type="match status" value="1"/>
</dbReference>
<dbReference type="NCBIfam" id="TIGR02937">
    <property type="entry name" value="sigma70-ECF"/>
    <property type="match status" value="1"/>
</dbReference>
<dbReference type="GO" id="GO:0003677">
    <property type="term" value="F:DNA binding"/>
    <property type="evidence" value="ECO:0007669"/>
    <property type="project" value="InterPro"/>
</dbReference>
<reference evidence="7" key="1">
    <citation type="submission" date="2019-08" db="EMBL/GenBank/DDBJ databases">
        <authorList>
            <person name="Kucharzyk K."/>
            <person name="Murdoch R.W."/>
            <person name="Higgins S."/>
            <person name="Loffler F."/>
        </authorList>
    </citation>
    <scope>NUCLEOTIDE SEQUENCE</scope>
</reference>
<comment type="caution">
    <text evidence="7">The sequence shown here is derived from an EMBL/GenBank/DDBJ whole genome shotgun (WGS) entry which is preliminary data.</text>
</comment>
<dbReference type="InterPro" id="IPR013249">
    <property type="entry name" value="RNA_pol_sigma70_r4_t2"/>
</dbReference>
<evidence type="ECO:0000256" key="3">
    <source>
        <dbReference type="ARBA" id="ARBA00023082"/>
    </source>
</evidence>
<dbReference type="NCBIfam" id="TIGR02985">
    <property type="entry name" value="Sig70_bacteroi1"/>
    <property type="match status" value="1"/>
</dbReference>
<dbReference type="Gene3D" id="1.10.1740.10">
    <property type="match status" value="1"/>
</dbReference>
<evidence type="ECO:0000256" key="2">
    <source>
        <dbReference type="ARBA" id="ARBA00023015"/>
    </source>
</evidence>
<evidence type="ECO:0000256" key="1">
    <source>
        <dbReference type="ARBA" id="ARBA00010641"/>
    </source>
</evidence>
<dbReference type="PANTHER" id="PTHR43133:SF46">
    <property type="entry name" value="RNA POLYMERASE SIGMA-70 FACTOR ECF SUBFAMILY"/>
    <property type="match status" value="1"/>
</dbReference>
<keyword evidence="2" id="KW-0805">Transcription regulation</keyword>
<gene>
    <name evidence="7" type="primary">sigM_8</name>
    <name evidence="7" type="ORF">SDC9_77599</name>
</gene>
<dbReference type="GO" id="GO:0016987">
    <property type="term" value="F:sigma factor activity"/>
    <property type="evidence" value="ECO:0007669"/>
    <property type="project" value="UniProtKB-KW"/>
</dbReference>
<dbReference type="InterPro" id="IPR013324">
    <property type="entry name" value="RNA_pol_sigma_r3/r4-like"/>
</dbReference>
<sequence>MIRNHIYISDKKFTFRDIFKEYYSSQYLFALRLTSNSHDAEDVVQDVFMSIWKSKPVFKNELAFKAYIYLSTRNKCFDLLKKKKPVYETSDNLIDSPDELDYLLKEEVYRLLDRAVEKLPPQTRSVITLSMKGNSIKEIAEILNVSVNTVKTLKSRAYRYLKEVYGDSFVILISTFITFN</sequence>
<dbReference type="InterPro" id="IPR014284">
    <property type="entry name" value="RNA_pol_sigma-70_dom"/>
</dbReference>
<dbReference type="Pfam" id="PF04542">
    <property type="entry name" value="Sigma70_r2"/>
    <property type="match status" value="1"/>
</dbReference>
<dbReference type="InterPro" id="IPR014327">
    <property type="entry name" value="RNA_pol_sigma70_bacteroid"/>
</dbReference>
<accession>A0A644YRA2</accession>